<dbReference type="PANTHER" id="PTHR48449:SF1">
    <property type="entry name" value="DUF1985 DOMAIN-CONTAINING PROTEIN"/>
    <property type="match status" value="1"/>
</dbReference>
<dbReference type="PANTHER" id="PTHR48449">
    <property type="entry name" value="DUF1985 DOMAIN-CONTAINING PROTEIN"/>
    <property type="match status" value="1"/>
</dbReference>
<organism evidence="3 4">
    <name type="scientific">Olea europaea subsp. europaea</name>
    <dbReference type="NCBI Taxonomy" id="158383"/>
    <lineage>
        <taxon>Eukaryota</taxon>
        <taxon>Viridiplantae</taxon>
        <taxon>Streptophyta</taxon>
        <taxon>Embryophyta</taxon>
        <taxon>Tracheophyta</taxon>
        <taxon>Spermatophyta</taxon>
        <taxon>Magnoliopsida</taxon>
        <taxon>eudicotyledons</taxon>
        <taxon>Gunneridae</taxon>
        <taxon>Pentapetalae</taxon>
        <taxon>asterids</taxon>
        <taxon>lamiids</taxon>
        <taxon>Lamiales</taxon>
        <taxon>Oleaceae</taxon>
        <taxon>Oleeae</taxon>
        <taxon>Olea</taxon>
    </lineage>
</organism>
<dbReference type="Proteomes" id="UP000594638">
    <property type="component" value="Unassembled WGS sequence"/>
</dbReference>
<dbReference type="AlphaFoldDB" id="A0A8S0PHQ4"/>
<reference evidence="3 4" key="1">
    <citation type="submission" date="2019-12" db="EMBL/GenBank/DDBJ databases">
        <authorList>
            <person name="Alioto T."/>
            <person name="Alioto T."/>
            <person name="Gomez Garrido J."/>
        </authorList>
    </citation>
    <scope>NUCLEOTIDE SEQUENCE [LARGE SCALE GENOMIC DNA]</scope>
</reference>
<feature type="compositionally biased region" description="Acidic residues" evidence="1">
    <location>
        <begin position="217"/>
        <end position="252"/>
    </location>
</feature>
<feature type="region of interest" description="Disordered" evidence="1">
    <location>
        <begin position="204"/>
        <end position="259"/>
    </location>
</feature>
<comment type="caution">
    <text evidence="3">The sequence shown here is derived from an EMBL/GenBank/DDBJ whole genome shotgun (WGS) entry which is preliminary data.</text>
</comment>
<dbReference type="Pfam" id="PF09331">
    <property type="entry name" value="DUF1985"/>
    <property type="match status" value="1"/>
</dbReference>
<evidence type="ECO:0000313" key="3">
    <source>
        <dbReference type="EMBL" id="CAA2949025.1"/>
    </source>
</evidence>
<evidence type="ECO:0000259" key="2">
    <source>
        <dbReference type="Pfam" id="PF09331"/>
    </source>
</evidence>
<sequence length="400" mass="44920">MDHFDERQNEDFRNFSLGYLTEFPDIQFSVQLIQHLVFRSIRTDNVNELWFNVQGHLMRFGLQKYALVTGLRCGLFPKSNNFDQLIERRRLKERRLLHGFWGSSARKFETKKRRKEKEIIYTVYSFPIAMFGCARRFRRLGNTSVSESVNECHDFFTGPHLHVYATLCPTDAEAEQPYFSTLVPYDDPPVYVLNDIAKIILAPRQDSDDRVSSGGSGEDETSGDDDDNGQSESDRDGDDSEDCDGDDSEDTGEPFHASDITDFFSSTVTLEIQQHMTSKCTRLREFIAGMVAPPAPTTVSIMMGANVEAGVSDGAYSVPCPNEEELLVGTEHLSGIVGNSCTELDNDHEQLLTPIDDQQDGGPNQQHMVMPDLNDGAATEPSHAAGVSRVGRLQRDGWKR</sequence>
<feature type="region of interest" description="Disordered" evidence="1">
    <location>
        <begin position="355"/>
        <end position="400"/>
    </location>
</feature>
<evidence type="ECO:0000256" key="1">
    <source>
        <dbReference type="SAM" id="MobiDB-lite"/>
    </source>
</evidence>
<proteinExistence type="predicted"/>
<dbReference type="Gramene" id="OE9A114999T1">
    <property type="protein sequence ID" value="OE9A114999C1"/>
    <property type="gene ID" value="OE9A114999"/>
</dbReference>
<dbReference type="EMBL" id="CACTIH010000071">
    <property type="protein sequence ID" value="CAA2949025.1"/>
    <property type="molecule type" value="Genomic_DNA"/>
</dbReference>
<feature type="domain" description="DUF1985" evidence="2">
    <location>
        <begin position="39"/>
        <end position="120"/>
    </location>
</feature>
<protein>
    <recommendedName>
        <fullName evidence="2">DUF1985 domain-containing protein</fullName>
    </recommendedName>
</protein>
<gene>
    <name evidence="3" type="ORF">OLEA9_A114999</name>
</gene>
<evidence type="ECO:0000313" key="4">
    <source>
        <dbReference type="Proteomes" id="UP000594638"/>
    </source>
</evidence>
<dbReference type="OrthoDB" id="1114298at2759"/>
<name>A0A8S0PHQ4_OLEEU</name>
<accession>A0A8S0PHQ4</accession>
<keyword evidence="4" id="KW-1185">Reference proteome</keyword>
<dbReference type="InterPro" id="IPR015410">
    <property type="entry name" value="DUF1985"/>
</dbReference>